<keyword evidence="3" id="KW-1185">Reference proteome</keyword>
<proteinExistence type="predicted"/>
<evidence type="ECO:0000259" key="1">
    <source>
        <dbReference type="Pfam" id="PF22738"/>
    </source>
</evidence>
<dbReference type="Proteomes" id="UP001501444">
    <property type="component" value="Unassembled WGS sequence"/>
</dbReference>
<comment type="caution">
    <text evidence="2">The sequence shown here is derived from an EMBL/GenBank/DDBJ whole genome shotgun (WGS) entry which is preliminary data.</text>
</comment>
<feature type="domain" description="NACHT N-terminal Helical" evidence="1">
    <location>
        <begin position="4"/>
        <end position="207"/>
    </location>
</feature>
<dbReference type="Gene3D" id="3.40.50.300">
    <property type="entry name" value="P-loop containing nucleotide triphosphate hydrolases"/>
    <property type="match status" value="1"/>
</dbReference>
<dbReference type="InterPro" id="IPR054567">
    <property type="entry name" value="NNH7"/>
</dbReference>
<evidence type="ECO:0000313" key="3">
    <source>
        <dbReference type="Proteomes" id="UP001501444"/>
    </source>
</evidence>
<name>A0ABN3FVI5_9ACTN</name>
<gene>
    <name evidence="2" type="ORF">GCM10010170_020260</name>
</gene>
<dbReference type="EMBL" id="BAAARV010000018">
    <property type="protein sequence ID" value="GAA2338536.1"/>
    <property type="molecule type" value="Genomic_DNA"/>
</dbReference>
<dbReference type="SUPFAM" id="SSF52540">
    <property type="entry name" value="P-loop containing nucleoside triphosphate hydrolases"/>
    <property type="match status" value="1"/>
</dbReference>
<evidence type="ECO:0000313" key="2">
    <source>
        <dbReference type="EMBL" id="GAA2338536.1"/>
    </source>
</evidence>
<dbReference type="RefSeq" id="WP_344612029.1">
    <property type="nucleotide sequence ID" value="NZ_BAAARV010000018.1"/>
</dbReference>
<accession>A0ABN3FVI5</accession>
<protein>
    <recommendedName>
        <fullName evidence="1">NACHT N-terminal Helical domain-containing protein</fullName>
    </recommendedName>
</protein>
<organism evidence="2 3">
    <name type="scientific">Dactylosporangium salmoneum</name>
    <dbReference type="NCBI Taxonomy" id="53361"/>
    <lineage>
        <taxon>Bacteria</taxon>
        <taxon>Bacillati</taxon>
        <taxon>Actinomycetota</taxon>
        <taxon>Actinomycetes</taxon>
        <taxon>Micromonosporales</taxon>
        <taxon>Micromonosporaceae</taxon>
        <taxon>Dactylosporangium</taxon>
    </lineage>
</organism>
<reference evidence="2 3" key="1">
    <citation type="journal article" date="2019" name="Int. J. Syst. Evol. Microbiol.">
        <title>The Global Catalogue of Microorganisms (GCM) 10K type strain sequencing project: providing services to taxonomists for standard genome sequencing and annotation.</title>
        <authorList>
            <consortium name="The Broad Institute Genomics Platform"/>
            <consortium name="The Broad Institute Genome Sequencing Center for Infectious Disease"/>
            <person name="Wu L."/>
            <person name="Ma J."/>
        </authorList>
    </citation>
    <scope>NUCLEOTIDE SEQUENCE [LARGE SCALE GENOMIC DNA]</scope>
    <source>
        <strain evidence="2 3">JCM 3272</strain>
    </source>
</reference>
<dbReference type="Pfam" id="PF22738">
    <property type="entry name" value="NNH7"/>
    <property type="match status" value="1"/>
</dbReference>
<sequence>MARSRLTYAEAVKLLNGGPDKLDLLNRLAGGVLLLAAPFAAGVALSLVDAKGEANALLRGLLDRAPGRIRASRGRSHYELIEAAHTVLVISSYFDALTELAAPLAQSLDLTDDERRRIADYGPLNLGAPPLPGATRGAAETLAAMDPVMRGIHASLIDFAAGLTVARRQILPPADAVVRRALDLYAERYARLAADVPEFLIWAQLNEHAATRTTVRGQTETLTRLADLLSTVVQAGDPAAEAEQRLAAQARRVLDRPLWRTTEAGDLSFPTVAQGFVSPRFRIVRAANAAPLGDESWWEGTPERSDLSEFLAACLSDPIFTERPLVVLGHPGAGKSLLTEVLAARLPTEAFTTIRVPLRSVDPDAQIHKQVEATVERLVKEPISWGQLCRASDTTKVILLDGFDELVQATGIAQSHYIERIASFQQDEWVNGRPVVVIVTSRTLVMDRTVVPDGTVVMKLEPFDDEQIGRWTAAWNAANAHDPKFRPLTAAELLPHEELAGQPLLLLMLAVYAAESSARLDREDLAAHELYRRLLDTFIRRQVREKGADDLAEPRLAELEVEARHNLAVAAFAMFNRGLQHVREDDLGRDLDALRPLADAPEPRLGEPLTRAKSTVAAFFFVHVAQADDDARSPGRRTYEFLHATFAEYLVAEHTVELLEEIAEDHRRPRRRAYGTGVDDTALRNLLSHQPLTNGEQIVPFLTALIDRMPVAARENLQVTLLDVFRTARKRVNDGDYRPTPFDAVNRLAAYTANLVLLAALCDEDGVSVDALCGAPDAPSFESTVRLWRSGLDAGAQNGLFGNLQRREGRIAAVEVGDTWLPEREANLAGDTFTEAALSAGRRTWGALIPDDATALDGQRHAELLDHFLDRWPTPVPGRMMPYDERNYRRWADSVMETGARLHWATAKLLALCLVRDADELEPALLETLVQILVNTNDILAVQPLSALLAVRAPWLLDRFPALVKSLPKDYQFFVYSTASLADANGDLAAYADRLRAGLSTEAPLGFGPLVTPSMLAHMHEMPSLVQQVLVGLAGFGSLAWSQVRPTTMLAAAQILEDRGEFESSLVAGYVASRAQEMFEGKDAVAFERLRELAWS</sequence>
<dbReference type="InterPro" id="IPR027417">
    <property type="entry name" value="P-loop_NTPase"/>
</dbReference>